<keyword evidence="1" id="KW-0732">Signal</keyword>
<name>A0A518DNB1_9BACT</name>
<sequence precursor="true">MLSVVPFRLLSVQSCALLSLLALLICSASGCGGSGEATADASSQAPKAPAKLVEVDLGEYFVTLRIDEAERAYFRVGLVGLVDETHADELTMLLETRKERMRERIENTLQSTSIDYLKQPGMPIVKTELATAIKKVLHTPHLHEIIYTSYSLRQG</sequence>
<keyword evidence="3" id="KW-1185">Reference proteome</keyword>
<feature type="signal peptide" evidence="1">
    <location>
        <begin position="1"/>
        <end position="30"/>
    </location>
</feature>
<organism evidence="2 3">
    <name type="scientific">Lignipirellula cremea</name>
    <dbReference type="NCBI Taxonomy" id="2528010"/>
    <lineage>
        <taxon>Bacteria</taxon>
        <taxon>Pseudomonadati</taxon>
        <taxon>Planctomycetota</taxon>
        <taxon>Planctomycetia</taxon>
        <taxon>Pirellulales</taxon>
        <taxon>Pirellulaceae</taxon>
        <taxon>Lignipirellula</taxon>
    </lineage>
</organism>
<reference evidence="2 3" key="1">
    <citation type="submission" date="2019-02" db="EMBL/GenBank/DDBJ databases">
        <title>Deep-cultivation of Planctomycetes and their phenomic and genomic characterization uncovers novel biology.</title>
        <authorList>
            <person name="Wiegand S."/>
            <person name="Jogler M."/>
            <person name="Boedeker C."/>
            <person name="Pinto D."/>
            <person name="Vollmers J."/>
            <person name="Rivas-Marin E."/>
            <person name="Kohn T."/>
            <person name="Peeters S.H."/>
            <person name="Heuer A."/>
            <person name="Rast P."/>
            <person name="Oberbeckmann S."/>
            <person name="Bunk B."/>
            <person name="Jeske O."/>
            <person name="Meyerdierks A."/>
            <person name="Storesund J.E."/>
            <person name="Kallscheuer N."/>
            <person name="Luecker S."/>
            <person name="Lage O.M."/>
            <person name="Pohl T."/>
            <person name="Merkel B.J."/>
            <person name="Hornburger P."/>
            <person name="Mueller R.-W."/>
            <person name="Bruemmer F."/>
            <person name="Labrenz M."/>
            <person name="Spormann A.M."/>
            <person name="Op den Camp H."/>
            <person name="Overmann J."/>
            <person name="Amann R."/>
            <person name="Jetten M.S.M."/>
            <person name="Mascher T."/>
            <person name="Medema M.H."/>
            <person name="Devos D.P."/>
            <person name="Kaster A.-K."/>
            <person name="Ovreas L."/>
            <person name="Rohde M."/>
            <person name="Galperin M.Y."/>
            <person name="Jogler C."/>
        </authorList>
    </citation>
    <scope>NUCLEOTIDE SEQUENCE [LARGE SCALE GENOMIC DNA]</scope>
    <source>
        <strain evidence="2 3">Pla85_3_4</strain>
    </source>
</reference>
<gene>
    <name evidence="2" type="ORF">Pla8534_11000</name>
</gene>
<dbReference type="Proteomes" id="UP000317648">
    <property type="component" value="Chromosome"/>
</dbReference>
<evidence type="ECO:0008006" key="4">
    <source>
        <dbReference type="Google" id="ProtNLM"/>
    </source>
</evidence>
<evidence type="ECO:0000313" key="2">
    <source>
        <dbReference type="EMBL" id="QDU93320.1"/>
    </source>
</evidence>
<protein>
    <recommendedName>
        <fullName evidence="4">Flagellar protein FliL</fullName>
    </recommendedName>
</protein>
<accession>A0A518DNB1</accession>
<dbReference type="EMBL" id="CP036433">
    <property type="protein sequence ID" value="QDU93320.1"/>
    <property type="molecule type" value="Genomic_DNA"/>
</dbReference>
<dbReference type="AlphaFoldDB" id="A0A518DNB1"/>
<proteinExistence type="predicted"/>
<dbReference type="KEGG" id="lcre:Pla8534_11000"/>
<feature type="chain" id="PRO_5022096403" description="Flagellar protein FliL" evidence="1">
    <location>
        <begin position="31"/>
        <end position="155"/>
    </location>
</feature>
<evidence type="ECO:0000313" key="3">
    <source>
        <dbReference type="Proteomes" id="UP000317648"/>
    </source>
</evidence>
<evidence type="ECO:0000256" key="1">
    <source>
        <dbReference type="SAM" id="SignalP"/>
    </source>
</evidence>